<dbReference type="EMBL" id="JBEPMJ010000030">
    <property type="protein sequence ID" value="MET3751870.1"/>
    <property type="molecule type" value="Genomic_DNA"/>
</dbReference>
<dbReference type="SUPFAM" id="SSF53756">
    <property type="entry name" value="UDP-Glycosyltransferase/glycogen phosphorylase"/>
    <property type="match status" value="1"/>
</dbReference>
<dbReference type="InterPro" id="IPR001296">
    <property type="entry name" value="Glyco_trans_1"/>
</dbReference>
<dbReference type="InterPro" id="IPR028098">
    <property type="entry name" value="Glyco_trans_4-like_N"/>
</dbReference>
<keyword evidence="4" id="KW-1185">Reference proteome</keyword>
<evidence type="ECO:0000313" key="3">
    <source>
        <dbReference type="EMBL" id="MET3751870.1"/>
    </source>
</evidence>
<comment type="caution">
    <text evidence="3">The sequence shown here is derived from an EMBL/GenBank/DDBJ whole genome shotgun (WGS) entry which is preliminary data.</text>
</comment>
<dbReference type="Pfam" id="PF13439">
    <property type="entry name" value="Glyco_transf_4"/>
    <property type="match status" value="1"/>
</dbReference>
<evidence type="ECO:0000313" key="4">
    <source>
        <dbReference type="Proteomes" id="UP001549106"/>
    </source>
</evidence>
<dbReference type="Gene3D" id="3.40.50.2000">
    <property type="entry name" value="Glycogen Phosphorylase B"/>
    <property type="match status" value="2"/>
</dbReference>
<gene>
    <name evidence="3" type="ORF">ABID24_003132</name>
</gene>
<organism evidence="3 4">
    <name type="scientific">Blautia caecimuris</name>
    <dbReference type="NCBI Taxonomy" id="1796615"/>
    <lineage>
        <taxon>Bacteria</taxon>
        <taxon>Bacillati</taxon>
        <taxon>Bacillota</taxon>
        <taxon>Clostridia</taxon>
        <taxon>Lachnospirales</taxon>
        <taxon>Lachnospiraceae</taxon>
        <taxon>Blautia</taxon>
    </lineage>
</organism>
<name>A0ABV2M5Y0_9FIRM</name>
<dbReference type="Pfam" id="PF00534">
    <property type="entry name" value="Glycos_transf_1"/>
    <property type="match status" value="1"/>
</dbReference>
<reference evidence="3 4" key="1">
    <citation type="submission" date="2024-06" db="EMBL/GenBank/DDBJ databases">
        <title>Genomic Encyclopedia of Type Strains, Phase IV (KMG-IV): sequencing the most valuable type-strain genomes for metagenomic binning, comparative biology and taxonomic classification.</title>
        <authorList>
            <person name="Goeker M."/>
        </authorList>
    </citation>
    <scope>NUCLEOTIDE SEQUENCE [LARGE SCALE GENOMIC DNA]</scope>
    <source>
        <strain evidence="3 4">DSM 29492</strain>
    </source>
</reference>
<protein>
    <submittedName>
        <fullName evidence="3">Glycosyltransferase involved in cell wall biosynthesis</fullName>
    </submittedName>
</protein>
<feature type="domain" description="Glycosyl transferase family 1" evidence="1">
    <location>
        <begin position="190"/>
        <end position="346"/>
    </location>
</feature>
<evidence type="ECO:0000259" key="1">
    <source>
        <dbReference type="Pfam" id="PF00534"/>
    </source>
</evidence>
<accession>A0ABV2M5Y0</accession>
<dbReference type="CDD" id="cd03801">
    <property type="entry name" value="GT4_PimA-like"/>
    <property type="match status" value="1"/>
</dbReference>
<dbReference type="PANTHER" id="PTHR12526">
    <property type="entry name" value="GLYCOSYLTRANSFERASE"/>
    <property type="match status" value="1"/>
</dbReference>
<evidence type="ECO:0000259" key="2">
    <source>
        <dbReference type="Pfam" id="PF13439"/>
    </source>
</evidence>
<feature type="domain" description="Glycosyltransferase subfamily 4-like N-terminal" evidence="2">
    <location>
        <begin position="60"/>
        <end position="173"/>
    </location>
</feature>
<sequence length="370" mass="42404">MKIFNMLTSGEIGGIEVLCNNIGVESDYDNRFCFMTSTGLIYDRMKSNHLDVQDLTEEKKISLKKLFKLRELSKDYDIIVTHHCEIYLQLYYVLLKLCLPKRKYVMTFHSCYEGDDLGLDNPLKSFVHRFLLSAAIRMSDKIVYVSNAGKNSWEKRFKFACGKGTVIYNGIDKNKIEKGKKYHLPAMKNDHINILYVGRLTKVKGVHNLIKALAKLKDQYSFSLNIVGDGVERDYLEKLVRQLQIEDRIVFHGQVSDAASYFEKAHIFVYPSIWEEVFGISIVEAMAYGLIVIAGRVGGIPEIVNEGVNGYLFEKDSSSDLERVLNIVIRQCLNKTNLEMSRAAKKTAEQFSVKTTISQLEELYTNLLRK</sequence>
<dbReference type="RefSeq" id="WP_257465375.1">
    <property type="nucleotide sequence ID" value="NZ_BAABXP010000002.1"/>
</dbReference>
<proteinExistence type="predicted"/>
<dbReference type="Proteomes" id="UP001549106">
    <property type="component" value="Unassembled WGS sequence"/>
</dbReference>